<dbReference type="InterPro" id="IPR011050">
    <property type="entry name" value="Pectin_lyase_fold/virulence"/>
</dbReference>
<dbReference type="GO" id="GO:0045490">
    <property type="term" value="P:pectin catabolic process"/>
    <property type="evidence" value="ECO:0007669"/>
    <property type="project" value="UniProtKB-UniRule"/>
</dbReference>
<comment type="pathway">
    <text evidence="2 12">Glycan metabolism; pectin degradation; 2-dehydro-3-deoxy-D-gluconate from pectin: step 1/5.</text>
</comment>
<dbReference type="InterPro" id="IPR000070">
    <property type="entry name" value="Pectinesterase_cat"/>
</dbReference>
<dbReference type="EC" id="3.1.1.11" evidence="4 12"/>
<evidence type="ECO:0000256" key="5">
    <source>
        <dbReference type="ARBA" id="ARBA00022512"/>
    </source>
</evidence>
<dbReference type="UniPathway" id="UPA00545">
    <property type="reaction ID" value="UER00823"/>
</dbReference>
<comment type="caution">
    <text evidence="16">The sequence shown here is derived from an EMBL/GenBank/DDBJ whole genome shotgun (WGS) entry which is preliminary data.</text>
</comment>
<keyword evidence="8 12" id="KW-0378">Hydrolase</keyword>
<evidence type="ECO:0000256" key="9">
    <source>
        <dbReference type="ARBA" id="ARBA00023085"/>
    </source>
</evidence>
<evidence type="ECO:0000256" key="11">
    <source>
        <dbReference type="PROSITE-ProRule" id="PRU10040"/>
    </source>
</evidence>
<dbReference type="InterPro" id="IPR012334">
    <property type="entry name" value="Pectin_lyas_fold"/>
</dbReference>
<dbReference type="PROSITE" id="PS00503">
    <property type="entry name" value="PECTINESTERASE_2"/>
    <property type="match status" value="1"/>
</dbReference>
<dbReference type="SUPFAM" id="SSF51126">
    <property type="entry name" value="Pectin lyase-like"/>
    <property type="match status" value="1"/>
</dbReference>
<reference evidence="17" key="1">
    <citation type="journal article" date="2019" name="Gigascience">
        <title>De novo genome assembly of the endangered Acer yangbiense, a plant species with extremely small populations endemic to Yunnan Province, China.</title>
        <authorList>
            <person name="Yang J."/>
            <person name="Wariss H.M."/>
            <person name="Tao L."/>
            <person name="Zhang R."/>
            <person name="Yun Q."/>
            <person name="Hollingsworth P."/>
            <person name="Dao Z."/>
            <person name="Luo G."/>
            <person name="Guo H."/>
            <person name="Ma Y."/>
            <person name="Sun W."/>
        </authorList>
    </citation>
    <scope>NUCLEOTIDE SEQUENCE [LARGE SCALE GENOMIC DNA]</scope>
    <source>
        <strain evidence="17">cv. Malutang</strain>
    </source>
</reference>
<dbReference type="InterPro" id="IPR025724">
    <property type="entry name" value="GAG-pre-integrase_dom"/>
</dbReference>
<dbReference type="Pfam" id="PF01095">
    <property type="entry name" value="Pectinesterase"/>
    <property type="match status" value="1"/>
</dbReference>
<name>A0A5C7IMX7_9ROSI</name>
<dbReference type="Proteomes" id="UP000323000">
    <property type="component" value="Chromosome 2"/>
</dbReference>
<keyword evidence="5" id="KW-0134">Cell wall</keyword>
<keyword evidence="6" id="KW-0964">Secreted</keyword>
<comment type="subcellular location">
    <subcellularLocation>
        <location evidence="1">Secreted</location>
        <location evidence="1">Cell wall</location>
    </subcellularLocation>
</comment>
<protein>
    <recommendedName>
        <fullName evidence="4 12">Pectinesterase</fullName>
        <ecNumber evidence="4 12">3.1.1.11</ecNumber>
    </recommendedName>
</protein>
<evidence type="ECO:0000256" key="3">
    <source>
        <dbReference type="ARBA" id="ARBA00008891"/>
    </source>
</evidence>
<dbReference type="GO" id="GO:0030599">
    <property type="term" value="F:pectinesterase activity"/>
    <property type="evidence" value="ECO:0007669"/>
    <property type="project" value="UniProtKB-UniRule"/>
</dbReference>
<dbReference type="PANTHER" id="PTHR31321:SF87">
    <property type="entry name" value="PECTINESTERASE 63-RELATED"/>
    <property type="match status" value="1"/>
</dbReference>
<evidence type="ECO:0000256" key="10">
    <source>
        <dbReference type="ARBA" id="ARBA00047928"/>
    </source>
</evidence>
<dbReference type="AlphaFoldDB" id="A0A5C7IMX7"/>
<evidence type="ECO:0000256" key="13">
    <source>
        <dbReference type="SAM" id="MobiDB-lite"/>
    </source>
</evidence>
<comment type="catalytic activity">
    <reaction evidence="10 12">
        <text>[(1-&gt;4)-alpha-D-galacturonosyl methyl ester](n) + n H2O = [(1-&gt;4)-alpha-D-galacturonosyl](n) + n methanol + n H(+)</text>
        <dbReference type="Rhea" id="RHEA:22380"/>
        <dbReference type="Rhea" id="RHEA-COMP:14570"/>
        <dbReference type="Rhea" id="RHEA-COMP:14573"/>
        <dbReference type="ChEBI" id="CHEBI:15377"/>
        <dbReference type="ChEBI" id="CHEBI:15378"/>
        <dbReference type="ChEBI" id="CHEBI:17790"/>
        <dbReference type="ChEBI" id="CHEBI:140522"/>
        <dbReference type="ChEBI" id="CHEBI:140523"/>
        <dbReference type="EC" id="3.1.1.11"/>
    </reaction>
</comment>
<evidence type="ECO:0000259" key="15">
    <source>
        <dbReference type="Pfam" id="PF13976"/>
    </source>
</evidence>
<feature type="domain" description="GAG-pre-integrase" evidence="15">
    <location>
        <begin position="148"/>
        <end position="205"/>
    </location>
</feature>
<dbReference type="Pfam" id="PF13976">
    <property type="entry name" value="gag_pre-integrs"/>
    <property type="match status" value="1"/>
</dbReference>
<evidence type="ECO:0000256" key="1">
    <source>
        <dbReference type="ARBA" id="ARBA00004191"/>
    </source>
</evidence>
<sequence>MDQSKSLEDNLDDFTKINIELANCDSKEALSDENQAIIVLNSLSDSYKDLKAAIKYGRDSLSLEDVLGALRSREMEMRSEKRASIGEGLNVRGRSEKNGNNYKGRGKSGSKSRARVWKCFECHKEGSYGILKVSKGIMIVMKGGKHNGLYGLIGSTITGSSTVGTQLEQDKTKLWHMRLGHVSERGLKELDSQGLLCGDQIGKLDLYELPGLLPATQTKDKDAKLEEKVQIEVKPSQDTEPSFSDIPKVNEEQAEEHFVEEDDLQDYLLARDREKRHIKTPQRYGYADVVAYALNTAIEESDVEPLNYHQALMNKLIKRFGMEDAKPVTVPLAERFKLRSPSSSANIINLASLLLLAIIFLSGPVVICDDTTPIPADAGGVNGWFSTNVKPMADRKGGLNPALAAAEESPQVIKVRKDGSGDFSNICDAINSIPSGNTKRVIIWIGAGEYVEKIKIESTKPFITFYGSPNAMPTISYSGTAFQYGTVDSASLIVDSDYFMAANIIIKNSAPRPDGVRKGAQAVALRISGTKAAFYKVRMIGFQDTLCDDKGYHFYKDCYIEGTVDFIFGRAKSLYVNTQLHVLGDTGMTVITAQARDTATEDCGYSFVHGQITGVGTGAYLGRAWMASPRVIFAYTTMSSVVNPAGWDNGLKPEREKTVYFVEYKCSGPGANPSGRVKYTKQLPEAEVLPFISLGYIQGSKWVLPPPTL</sequence>
<evidence type="ECO:0000256" key="6">
    <source>
        <dbReference type="ARBA" id="ARBA00022525"/>
    </source>
</evidence>
<feature type="active site" evidence="11">
    <location>
        <position position="565"/>
    </location>
</feature>
<accession>A0A5C7IMX7</accession>
<evidence type="ECO:0000313" key="16">
    <source>
        <dbReference type="EMBL" id="TXG70419.1"/>
    </source>
</evidence>
<dbReference type="Pfam" id="PF14223">
    <property type="entry name" value="Retrotran_gag_2"/>
    <property type="match status" value="1"/>
</dbReference>
<feature type="domain" description="Pectinesterase catalytic" evidence="14">
    <location>
        <begin position="414"/>
        <end position="699"/>
    </location>
</feature>
<dbReference type="Gene3D" id="2.160.20.10">
    <property type="entry name" value="Single-stranded right-handed beta-helix, Pectin lyase-like"/>
    <property type="match status" value="1"/>
</dbReference>
<proteinExistence type="inferred from homology"/>
<gene>
    <name evidence="16" type="ORF">EZV62_005354</name>
</gene>
<evidence type="ECO:0000256" key="12">
    <source>
        <dbReference type="RuleBase" id="RU000589"/>
    </source>
</evidence>
<dbReference type="OrthoDB" id="2019149at2759"/>
<keyword evidence="9 12" id="KW-0063">Aspartyl esterase</keyword>
<comment type="similarity">
    <text evidence="3">Belongs to the pectinesterase family.</text>
</comment>
<evidence type="ECO:0000256" key="8">
    <source>
        <dbReference type="ARBA" id="ARBA00022801"/>
    </source>
</evidence>
<dbReference type="EMBL" id="VAHF01000002">
    <property type="protein sequence ID" value="TXG70419.1"/>
    <property type="molecule type" value="Genomic_DNA"/>
</dbReference>
<dbReference type="PANTHER" id="PTHR31321">
    <property type="entry name" value="ACYL-COA THIOESTER HYDROLASE YBHC-RELATED"/>
    <property type="match status" value="1"/>
</dbReference>
<organism evidence="16 17">
    <name type="scientific">Acer yangbiense</name>
    <dbReference type="NCBI Taxonomy" id="1000413"/>
    <lineage>
        <taxon>Eukaryota</taxon>
        <taxon>Viridiplantae</taxon>
        <taxon>Streptophyta</taxon>
        <taxon>Embryophyta</taxon>
        <taxon>Tracheophyta</taxon>
        <taxon>Spermatophyta</taxon>
        <taxon>Magnoliopsida</taxon>
        <taxon>eudicotyledons</taxon>
        <taxon>Gunneridae</taxon>
        <taxon>Pentapetalae</taxon>
        <taxon>rosids</taxon>
        <taxon>malvids</taxon>
        <taxon>Sapindales</taxon>
        <taxon>Sapindaceae</taxon>
        <taxon>Hippocastanoideae</taxon>
        <taxon>Acereae</taxon>
        <taxon>Acer</taxon>
    </lineage>
</organism>
<dbReference type="FunFam" id="2.160.20.10:FF:000008">
    <property type="entry name" value="Pectinesterase"/>
    <property type="match status" value="1"/>
</dbReference>
<dbReference type="GO" id="GO:0042545">
    <property type="term" value="P:cell wall modification"/>
    <property type="evidence" value="ECO:0007669"/>
    <property type="project" value="UniProtKB-UniRule"/>
</dbReference>
<evidence type="ECO:0000313" key="17">
    <source>
        <dbReference type="Proteomes" id="UP000323000"/>
    </source>
</evidence>
<evidence type="ECO:0000256" key="7">
    <source>
        <dbReference type="ARBA" id="ARBA00022729"/>
    </source>
</evidence>
<feature type="region of interest" description="Disordered" evidence="13">
    <location>
        <begin position="79"/>
        <end position="109"/>
    </location>
</feature>
<dbReference type="InterPro" id="IPR033131">
    <property type="entry name" value="Pectinesterase_Asp_AS"/>
</dbReference>
<evidence type="ECO:0000256" key="2">
    <source>
        <dbReference type="ARBA" id="ARBA00005184"/>
    </source>
</evidence>
<keyword evidence="7" id="KW-0732">Signal</keyword>
<evidence type="ECO:0000256" key="4">
    <source>
        <dbReference type="ARBA" id="ARBA00013229"/>
    </source>
</evidence>
<keyword evidence="17" id="KW-1185">Reference proteome</keyword>
<evidence type="ECO:0000259" key="14">
    <source>
        <dbReference type="Pfam" id="PF01095"/>
    </source>
</evidence>